<dbReference type="AlphaFoldDB" id="A0A0G0MZ17"/>
<accession>A0A0G0MZ17</accession>
<dbReference type="EMBL" id="LBWK01000002">
    <property type="protein sequence ID" value="KKR05811.1"/>
    <property type="molecule type" value="Genomic_DNA"/>
</dbReference>
<proteinExistence type="predicted"/>
<keyword evidence="1" id="KW-0472">Membrane</keyword>
<gene>
    <name evidence="2" type="ORF">UT34_C0002G0318</name>
</gene>
<name>A0A0G0MZ17_9BACT</name>
<reference evidence="2 3" key="1">
    <citation type="journal article" date="2015" name="Nature">
        <title>rRNA introns, odd ribosomes, and small enigmatic genomes across a large radiation of phyla.</title>
        <authorList>
            <person name="Brown C.T."/>
            <person name="Hug L.A."/>
            <person name="Thomas B.C."/>
            <person name="Sharon I."/>
            <person name="Castelle C.J."/>
            <person name="Singh A."/>
            <person name="Wilkins M.J."/>
            <person name="Williams K.H."/>
            <person name="Banfield J.F."/>
        </authorList>
    </citation>
    <scope>NUCLEOTIDE SEQUENCE [LARGE SCALE GENOMIC DNA]</scope>
</reference>
<evidence type="ECO:0000313" key="2">
    <source>
        <dbReference type="EMBL" id="KKR05811.1"/>
    </source>
</evidence>
<dbReference type="STRING" id="1619100.UT34_C0002G0318"/>
<keyword evidence="1" id="KW-1133">Transmembrane helix</keyword>
<keyword evidence="1" id="KW-0812">Transmembrane</keyword>
<dbReference type="CDD" id="cd12797">
    <property type="entry name" value="M23_peptidase"/>
    <property type="match status" value="1"/>
</dbReference>
<evidence type="ECO:0000256" key="1">
    <source>
        <dbReference type="SAM" id="Phobius"/>
    </source>
</evidence>
<dbReference type="Proteomes" id="UP000034799">
    <property type="component" value="Unassembled WGS sequence"/>
</dbReference>
<protein>
    <submittedName>
        <fullName evidence="2">Uncharacterized protein</fullName>
    </submittedName>
</protein>
<feature type="transmembrane region" description="Helical" evidence="1">
    <location>
        <begin position="7"/>
        <end position="26"/>
    </location>
</feature>
<dbReference type="Gene3D" id="2.70.70.10">
    <property type="entry name" value="Glucose Permease (Domain IIA)"/>
    <property type="match status" value="1"/>
</dbReference>
<organism evidence="2 3">
    <name type="scientific">candidate division WS6 bacterium GW2011_GWF2_39_15</name>
    <dbReference type="NCBI Taxonomy" id="1619100"/>
    <lineage>
        <taxon>Bacteria</taxon>
        <taxon>Candidatus Dojkabacteria</taxon>
    </lineage>
</organism>
<dbReference type="InterPro" id="IPR011055">
    <property type="entry name" value="Dup_hybrid_motif"/>
</dbReference>
<evidence type="ECO:0000313" key="3">
    <source>
        <dbReference type="Proteomes" id="UP000034799"/>
    </source>
</evidence>
<dbReference type="SUPFAM" id="SSF51261">
    <property type="entry name" value="Duplicated hybrid motif"/>
    <property type="match status" value="1"/>
</dbReference>
<sequence>MKKYRFVILGLVIIVVLGVIFLPKILNSHEKETPNNSLLEKVTDLITKAPEPTLIKSLPIDIQPYNPKTGMAGDFLFTKKSLFFDTIYQDYGFYIPGNSENPAKNNPQPTFFAPLGTKVHSIIDGVVTNISTLYSDDYSIAMTGDNTSSPYIFELEHVINPTVKVGDKVKAGDIVAEVSDYMSFGPSGQGLVEIGLLLGGKTPKHVCPYLHLHPENKDEITNKLTRFYKDWNEYMGKEIYDLSGYTTVGCLTTEDIEG</sequence>
<comment type="caution">
    <text evidence="2">The sequence shown here is derived from an EMBL/GenBank/DDBJ whole genome shotgun (WGS) entry which is preliminary data.</text>
</comment>